<proteinExistence type="predicted"/>
<keyword evidence="3" id="KW-1185">Reference proteome</keyword>
<dbReference type="STRING" id="51028.A0A0N4V7E7"/>
<feature type="region of interest" description="Disordered" evidence="1">
    <location>
        <begin position="1"/>
        <end position="29"/>
    </location>
</feature>
<protein>
    <submittedName>
        <fullName evidence="2 4">Uncharacterized protein</fullName>
    </submittedName>
</protein>
<dbReference type="OrthoDB" id="5858241at2759"/>
<dbReference type="Proteomes" id="UP000274131">
    <property type="component" value="Unassembled WGS sequence"/>
</dbReference>
<evidence type="ECO:0000313" key="3">
    <source>
        <dbReference type="Proteomes" id="UP000274131"/>
    </source>
</evidence>
<dbReference type="WBParaSite" id="EVEC_0000621201-mRNA-1">
    <property type="protein sequence ID" value="EVEC_0000621201-mRNA-1"/>
    <property type="gene ID" value="EVEC_0000621201"/>
</dbReference>
<reference evidence="4" key="1">
    <citation type="submission" date="2017-02" db="UniProtKB">
        <authorList>
            <consortium name="WormBaseParasite"/>
        </authorList>
    </citation>
    <scope>IDENTIFICATION</scope>
</reference>
<dbReference type="EMBL" id="UXUI01008281">
    <property type="protein sequence ID" value="VDD91072.1"/>
    <property type="molecule type" value="Genomic_DNA"/>
</dbReference>
<evidence type="ECO:0000256" key="1">
    <source>
        <dbReference type="SAM" id="MobiDB-lite"/>
    </source>
</evidence>
<evidence type="ECO:0000313" key="2">
    <source>
        <dbReference type="EMBL" id="VDD91072.1"/>
    </source>
</evidence>
<evidence type="ECO:0000313" key="4">
    <source>
        <dbReference type="WBParaSite" id="EVEC_0000621201-mRNA-1"/>
    </source>
</evidence>
<sequence length="281" mass="29550">MSDEDQVMVSEEDFSKSADEFSHPLDPLPSTSSNLYSQYSFSECENLSPPNLSSAAYSNFLTTTPYSTHCSASFYQLHGLSTTALPGTTLSVPEHLIAVPNSVSRHRTAATTTNGSSFSVVGCDSGNAGAAVDVGGDDGGGGGSGDGGGGGGASGGLSAIGFGNVGVSSNCNGVNSGNSNGICDIPTVQQQQQQQQQQHVFASTIMPSEFIGGNSAIWDQWLCCLATSLTPAQWQTYWTNYLALFGTSALPAHIVNFFNTAAQIHLQQQKLWMDERQRYYG</sequence>
<feature type="compositionally biased region" description="Basic and acidic residues" evidence="1">
    <location>
        <begin position="13"/>
        <end position="23"/>
    </location>
</feature>
<dbReference type="AlphaFoldDB" id="A0A0N4V7E7"/>
<name>A0A0N4V7E7_ENTVE</name>
<gene>
    <name evidence="2" type="ORF">EVEC_LOCUS5823</name>
</gene>
<reference evidence="2 3" key="2">
    <citation type="submission" date="2018-10" db="EMBL/GenBank/DDBJ databases">
        <authorList>
            <consortium name="Pathogen Informatics"/>
        </authorList>
    </citation>
    <scope>NUCLEOTIDE SEQUENCE [LARGE SCALE GENOMIC DNA]</scope>
</reference>
<accession>A0A0N4V7E7</accession>
<feature type="compositionally biased region" description="Acidic residues" evidence="1">
    <location>
        <begin position="1"/>
        <end position="12"/>
    </location>
</feature>
<organism evidence="4">
    <name type="scientific">Enterobius vermicularis</name>
    <name type="common">Human pinworm</name>
    <dbReference type="NCBI Taxonomy" id="51028"/>
    <lineage>
        <taxon>Eukaryota</taxon>
        <taxon>Metazoa</taxon>
        <taxon>Ecdysozoa</taxon>
        <taxon>Nematoda</taxon>
        <taxon>Chromadorea</taxon>
        <taxon>Rhabditida</taxon>
        <taxon>Spirurina</taxon>
        <taxon>Oxyuridomorpha</taxon>
        <taxon>Oxyuroidea</taxon>
        <taxon>Oxyuridae</taxon>
        <taxon>Enterobius</taxon>
    </lineage>
</organism>